<keyword evidence="1" id="KW-0732">Signal</keyword>
<dbReference type="GO" id="GO:0004553">
    <property type="term" value="F:hydrolase activity, hydrolyzing O-glycosyl compounds"/>
    <property type="evidence" value="ECO:0007669"/>
    <property type="project" value="InterPro"/>
</dbReference>
<evidence type="ECO:0000313" key="4">
    <source>
        <dbReference type="Proteomes" id="UP000239720"/>
    </source>
</evidence>
<dbReference type="RefSeq" id="WP_105367609.1">
    <property type="nucleotide sequence ID" value="NZ_NEMB01000003.1"/>
</dbReference>
<proteinExistence type="predicted"/>
<dbReference type="InterPro" id="IPR016134">
    <property type="entry name" value="Dockerin_dom"/>
</dbReference>
<organism evidence="3 4">
    <name type="scientific">Acetivibrio saccincola</name>
    <dbReference type="NCBI Taxonomy" id="1677857"/>
    <lineage>
        <taxon>Bacteria</taxon>
        <taxon>Bacillati</taxon>
        <taxon>Bacillota</taxon>
        <taxon>Clostridia</taxon>
        <taxon>Eubacteriales</taxon>
        <taxon>Oscillospiraceae</taxon>
        <taxon>Acetivibrio</taxon>
    </lineage>
</organism>
<feature type="chain" id="PRO_5015603694" description="Dockerin domain-containing protein" evidence="1">
    <location>
        <begin position="26"/>
        <end position="414"/>
    </location>
</feature>
<dbReference type="CDD" id="cd14256">
    <property type="entry name" value="Dockerin_I"/>
    <property type="match status" value="1"/>
</dbReference>
<dbReference type="OrthoDB" id="9798386at2"/>
<comment type="caution">
    <text evidence="3">The sequence shown here is derived from an EMBL/GenBank/DDBJ whole genome shotgun (WGS) entry which is preliminary data.</text>
</comment>
<protein>
    <recommendedName>
        <fullName evidence="2">Dockerin domain-containing protein</fullName>
    </recommendedName>
</protein>
<dbReference type="Gene3D" id="1.10.1330.10">
    <property type="entry name" value="Dockerin domain"/>
    <property type="match status" value="1"/>
</dbReference>
<reference evidence="3 4" key="1">
    <citation type="journal article" date="2018" name="Syst. Appl. Microbiol.">
        <title>Characterization and high-quality draft genome sequence of Herbivorax saccincola A7, an anaerobic, alkaliphilic, thermophilic, cellulolytic, and xylanolytic bacterium.</title>
        <authorList>
            <person name="Aikawa S."/>
            <person name="Baramee S."/>
            <person name="Sermsathanaswadi J."/>
            <person name="Thianheng P."/>
            <person name="Tachaapaikoon C."/>
            <person name="Shikata A."/>
            <person name="Waeonukul R."/>
            <person name="Pason P."/>
            <person name="Ratanakhanokchai K."/>
            <person name="Kosugi A."/>
        </authorList>
    </citation>
    <scope>NUCLEOTIDE SEQUENCE [LARGE SCALE GENOMIC DNA]</scope>
    <source>
        <strain evidence="3 4">A7</strain>
    </source>
</reference>
<evidence type="ECO:0000313" key="3">
    <source>
        <dbReference type="EMBL" id="PQQ65897.1"/>
    </source>
</evidence>
<feature type="domain" description="Dockerin" evidence="2">
    <location>
        <begin position="343"/>
        <end position="413"/>
    </location>
</feature>
<dbReference type="SUPFAM" id="SSF63446">
    <property type="entry name" value="Type I dockerin domain"/>
    <property type="match status" value="1"/>
</dbReference>
<evidence type="ECO:0000259" key="2">
    <source>
        <dbReference type="PROSITE" id="PS51766"/>
    </source>
</evidence>
<dbReference type="Pfam" id="PF00404">
    <property type="entry name" value="Dockerin_1"/>
    <property type="match status" value="1"/>
</dbReference>
<accession>A0A2S8R7Z4</accession>
<sequence>MKKKLCSAILMSFLCVFLCVLNSHAQVQTEEGMEQKEEVYTSVISENLTLSGNFVVEGNLLIRGGNVNLNGHNLIVEGTLRHVDGSLRINGGTLEVKGNYYIETIKGGQSDGALVMSKDFDTVKVFGDFVMNSAMGSGYNVFSAGVMEVKGNFIQKGSGSSENFVAKSNHKLKLNGGDLIITANIDLNGHTLVAKGNLWHTEGRISVNNGNLIVYGSYYIESFEGGQVDAKLAMLNEKDYVQVFGDFVMHSISDNGSILRAGTLEVKGDFYQRNERNNSNAVRNFEANGTHRVRLSGDKVQTVVFIDYPNSMFNILEITKSLETGYLFRNEAQVWKVLETEEKSILYGDLNNDGVINSVDASMLKRYIIGIIDEFPSENGLVAADLNGDGKINSVDSSLMTRYILGIIEEFPVK</sequence>
<evidence type="ECO:0000256" key="1">
    <source>
        <dbReference type="SAM" id="SignalP"/>
    </source>
</evidence>
<dbReference type="AlphaFoldDB" id="A0A2S8R7Z4"/>
<dbReference type="PROSITE" id="PS00448">
    <property type="entry name" value="CLOS_CELLULOSOME_RPT"/>
    <property type="match status" value="1"/>
</dbReference>
<dbReference type="EMBL" id="NEMB01000003">
    <property type="protein sequence ID" value="PQQ65897.1"/>
    <property type="molecule type" value="Genomic_DNA"/>
</dbReference>
<feature type="signal peptide" evidence="1">
    <location>
        <begin position="1"/>
        <end position="25"/>
    </location>
</feature>
<dbReference type="InterPro" id="IPR002105">
    <property type="entry name" value="Dockerin_1_rpt"/>
</dbReference>
<dbReference type="PROSITE" id="PS51766">
    <property type="entry name" value="DOCKERIN"/>
    <property type="match status" value="1"/>
</dbReference>
<dbReference type="InterPro" id="IPR036439">
    <property type="entry name" value="Dockerin_dom_sf"/>
</dbReference>
<gene>
    <name evidence="3" type="ORF">B9R14_03360</name>
</gene>
<dbReference type="GO" id="GO:0000272">
    <property type="term" value="P:polysaccharide catabolic process"/>
    <property type="evidence" value="ECO:0007669"/>
    <property type="project" value="InterPro"/>
</dbReference>
<dbReference type="Proteomes" id="UP000239720">
    <property type="component" value="Unassembled WGS sequence"/>
</dbReference>
<name>A0A2S8R7Z4_9FIRM</name>